<feature type="coiled-coil region" evidence="1">
    <location>
        <begin position="1358"/>
        <end position="1389"/>
    </location>
</feature>
<keyword evidence="1" id="KW-0175">Coiled coil</keyword>
<dbReference type="RefSeq" id="XP_040745236.1">
    <property type="nucleotide sequence ID" value="XM_040890165.1"/>
</dbReference>
<reference evidence="3 4" key="1">
    <citation type="submission" date="2016-07" db="EMBL/GenBank/DDBJ databases">
        <title>Pervasive Adenine N6-methylation of Active Genes in Fungi.</title>
        <authorList>
            <consortium name="DOE Joint Genome Institute"/>
            <person name="Mondo S.J."/>
            <person name="Dannebaum R.O."/>
            <person name="Kuo R.C."/>
            <person name="Labutti K."/>
            <person name="Haridas S."/>
            <person name="Kuo A."/>
            <person name="Salamov A."/>
            <person name="Ahrendt S.R."/>
            <person name="Lipzen A."/>
            <person name="Sullivan W."/>
            <person name="Andreopoulos W.B."/>
            <person name="Clum A."/>
            <person name="Lindquist E."/>
            <person name="Daum C."/>
            <person name="Ramamoorthy G.K."/>
            <person name="Gryganskyi A."/>
            <person name="Culley D."/>
            <person name="Magnuson J.K."/>
            <person name="James T.Y."/>
            <person name="O'Malley M.A."/>
            <person name="Stajich J.E."/>
            <person name="Spatafora J.W."/>
            <person name="Visel A."/>
            <person name="Grigoriev I.V."/>
        </authorList>
    </citation>
    <scope>NUCLEOTIDE SEQUENCE [LARGE SCALE GENOMIC DNA]</scope>
    <source>
        <strain evidence="3 4">ATCC 12442</strain>
    </source>
</reference>
<feature type="compositionally biased region" description="Polar residues" evidence="2">
    <location>
        <begin position="756"/>
        <end position="766"/>
    </location>
</feature>
<keyword evidence="4" id="KW-1185">Reference proteome</keyword>
<accession>A0A1Y1WEB2</accession>
<protein>
    <submittedName>
        <fullName evidence="3">Uncharacterized protein</fullName>
    </submittedName>
</protein>
<dbReference type="EMBL" id="MCFD01000003">
    <property type="protein sequence ID" value="ORX71812.1"/>
    <property type="molecule type" value="Genomic_DNA"/>
</dbReference>
<feature type="compositionally biased region" description="Gly residues" evidence="2">
    <location>
        <begin position="799"/>
        <end position="810"/>
    </location>
</feature>
<feature type="compositionally biased region" description="Basic and acidic residues" evidence="2">
    <location>
        <begin position="1"/>
        <end position="14"/>
    </location>
</feature>
<feature type="compositionally biased region" description="Low complexity" evidence="2">
    <location>
        <begin position="15"/>
        <end position="25"/>
    </location>
</feature>
<feature type="region of interest" description="Disordered" evidence="2">
    <location>
        <begin position="1314"/>
        <end position="1338"/>
    </location>
</feature>
<feature type="region of interest" description="Disordered" evidence="2">
    <location>
        <begin position="704"/>
        <end position="723"/>
    </location>
</feature>
<name>A0A1Y1WEB2_9FUNG</name>
<dbReference type="GeneID" id="63806813"/>
<comment type="caution">
    <text evidence="3">The sequence shown here is derived from an EMBL/GenBank/DDBJ whole genome shotgun (WGS) entry which is preliminary data.</text>
</comment>
<evidence type="ECO:0000256" key="2">
    <source>
        <dbReference type="SAM" id="MobiDB-lite"/>
    </source>
</evidence>
<evidence type="ECO:0000313" key="3">
    <source>
        <dbReference type="EMBL" id="ORX71812.1"/>
    </source>
</evidence>
<sequence length="1469" mass="158254">MEDSGDGPRQKEETTTTTTEAAAARTEGEEALGQQPSLLTTLGGFFQRTTDTDAERMADAAAQDAGWQIPWPRLQMMSQSPDLVATPATTSEEPGRQPARTVSSQARKSAWTQLQKLVSEVTEVFGGSSSRADGEKSEDSGMLAEHRRANVGDLMLDDEEQFHGMGEIQAASVHGFAPSFVGGSATTAASSNRRLSETAGQQGGMHLAAIGFARSHPLMALVLAWLAMVFADWFLTSAAVPKLVSWVTARPWSPFSESFVLRASVMLPELVDDDSSLRMLLRRRILSSELWIDDFVWRMQMYVSGTLVPMTRPYAVQWLFFGLFSLKVLKRCSAAGYRAVLVYAGFFVMSDMVLWRLLGPGSVGSSQYFAEQHLAAYTAPSYECRDDVCRVATGITTPPPLMVPTLSIDHQADTLICSGSWDRFGLCSTTGATDASPGKLDAESVDTVQESADSGLPRNIRSPFANAVEEALERKRAMVMRRSERMRRLHEWKMTMLSGNDDDDDDDTGEISQARNGSRLLPVLATLSVYVVLVWQARGPSWQAVQLVAVLLMLDMALRNGHSSLGGCAGACTKPIRDSSSYMVDSVGAISRCSIWTKAFWNAEQQATLAVLTCIWEVAVGVFRFCGCLLVGSGTSLFPACSGASCLLPIHTISVFALLALREAGYVVHNARAWYATVVRERRRGPYMVARTAGRNTRKITVTSELTAASDAESSDDGKADPGSRAAYARRVCFLCLSGYCERCLLSMEIWPTGNPGNHSHPQSAQGEAGSSGHQREGSVSGSDHGSLMVRRKGLRGPTAGGSAGPGKGGKPAPVAIPTSDPLAVEPANGLPPLRDSLLSLGLLNPALNAPTAPLLAASGGSKRAKALDAWVVSSVAHCPCRSVHGVGPSAFVSRTARQDKQHEFSSPIGTLLPLVQYVRELKSLGLVRPVDPASVVFADEDPASSVLPLIFGRFTVPANPRAVAAANALLASSATSYAQLAQPTANGHTPGSRPFIGAPAGGHGNADSGQVSYRPARILVKPTPLGSVRAPTAGTFRLCLEDIRPQEGVLRVSIAVTPVLAHLLLAHPRTAPTASVCVPASLVSAVAARSRAIHSASLPLAKLPASSASDVADPQFDYTRVQLARSDVVVRVDGVRWADVELGASLNHAILVRGLAVNATYTICVTVCGMRSEELRVVLPSEESVLAKEQRAEQTLQALYVSRLEDVERARAAAVQRLRKLKRELPKQIAHWESELESVRRAIVRQTQAEQRFRKRHGQLEETIAQLNREVEELNQALQEAEPDDATGVADDTDSTVVAQQPAGVFAVLSALDDESTPEVSPKHSRRTSSSSSGSVEAVRVQLAQALSQLRHVEHLVRRAQDMHEDSLQELKQERARWISGLAKINQKIEPADRALEPVRRDLKEVSKRLMVGKSVQGKLERQLGQIDSKDTDGRSDKTAALADRLAKIREALANEKLSIRQLSAGLQ</sequence>
<feature type="compositionally biased region" description="Polar residues" evidence="2">
    <location>
        <begin position="83"/>
        <end position="92"/>
    </location>
</feature>
<feature type="region of interest" description="Disordered" evidence="2">
    <location>
        <begin position="83"/>
        <end position="106"/>
    </location>
</feature>
<dbReference type="OrthoDB" id="5554027at2759"/>
<feature type="coiled-coil region" evidence="1">
    <location>
        <begin position="1251"/>
        <end position="1285"/>
    </location>
</feature>
<feature type="compositionally biased region" description="Low complexity" evidence="2">
    <location>
        <begin position="1329"/>
        <end position="1338"/>
    </location>
</feature>
<evidence type="ECO:0000313" key="4">
    <source>
        <dbReference type="Proteomes" id="UP000193922"/>
    </source>
</evidence>
<organism evidence="3 4">
    <name type="scientific">Linderina pennispora</name>
    <dbReference type="NCBI Taxonomy" id="61395"/>
    <lineage>
        <taxon>Eukaryota</taxon>
        <taxon>Fungi</taxon>
        <taxon>Fungi incertae sedis</taxon>
        <taxon>Zoopagomycota</taxon>
        <taxon>Kickxellomycotina</taxon>
        <taxon>Kickxellomycetes</taxon>
        <taxon>Kickxellales</taxon>
        <taxon>Kickxellaceae</taxon>
        <taxon>Linderina</taxon>
    </lineage>
</organism>
<proteinExistence type="predicted"/>
<gene>
    <name evidence="3" type="ORF">DL89DRAFT_291115</name>
</gene>
<feature type="region of interest" description="Disordered" evidence="2">
    <location>
        <begin position="1"/>
        <end position="47"/>
    </location>
</feature>
<feature type="region of interest" description="Disordered" evidence="2">
    <location>
        <begin position="756"/>
        <end position="819"/>
    </location>
</feature>
<evidence type="ECO:0000256" key="1">
    <source>
        <dbReference type="SAM" id="Coils"/>
    </source>
</evidence>
<dbReference type="Proteomes" id="UP000193922">
    <property type="component" value="Unassembled WGS sequence"/>
</dbReference>